<organism evidence="1 2">
    <name type="scientific">Seriola lalandi dorsalis</name>
    <dbReference type="NCBI Taxonomy" id="1841481"/>
    <lineage>
        <taxon>Eukaryota</taxon>
        <taxon>Metazoa</taxon>
        <taxon>Chordata</taxon>
        <taxon>Craniata</taxon>
        <taxon>Vertebrata</taxon>
        <taxon>Euteleostomi</taxon>
        <taxon>Actinopterygii</taxon>
        <taxon>Neopterygii</taxon>
        <taxon>Teleostei</taxon>
        <taxon>Neoteleostei</taxon>
        <taxon>Acanthomorphata</taxon>
        <taxon>Carangaria</taxon>
        <taxon>Carangiformes</taxon>
        <taxon>Carangidae</taxon>
        <taxon>Seriola</taxon>
    </lineage>
</organism>
<dbReference type="STRING" id="1841481.ENSSLDP00000010347"/>
<dbReference type="GO" id="GO:0007130">
    <property type="term" value="P:synaptonemal complex assembly"/>
    <property type="evidence" value="ECO:0007669"/>
    <property type="project" value="InterPro"/>
</dbReference>
<dbReference type="AlphaFoldDB" id="A0A3B4X3X0"/>
<sequence>MDSFQEKLTEKVQDLFNVFVSTQYSVFAWSTAMYILTKHSSHDSLSVLHVFGIYPELSLTTNCYDLVNFQIIFLPQVSETCRQMKEHMFTVYEENGNEMQVKLQELTEVLESCTKLNNELLEASQALTINIKHNTELLITNL</sequence>
<protein>
    <submittedName>
        <fullName evidence="1">Uncharacterized protein</fullName>
    </submittedName>
</protein>
<dbReference type="Proteomes" id="UP000261360">
    <property type="component" value="Unplaced"/>
</dbReference>
<dbReference type="InterPro" id="IPR034609">
    <property type="entry name" value="Syce2"/>
</dbReference>
<name>A0A3B4X3X0_SERLL</name>
<dbReference type="PANTHER" id="PTHR28398:SF1">
    <property type="entry name" value="SYNAPTONEMAL COMPLEX CENTRAL ELEMENT PROTEIN 2"/>
    <property type="match status" value="1"/>
</dbReference>
<accession>A0A3B4X3X0</accession>
<dbReference type="PANTHER" id="PTHR28398">
    <property type="entry name" value="SYNAPTONEMAL COMPLEX CENTRAL ELEMENT PROTEIN 2"/>
    <property type="match status" value="1"/>
</dbReference>
<evidence type="ECO:0000313" key="1">
    <source>
        <dbReference type="Ensembl" id="ENSSLDP00000010347.1"/>
    </source>
</evidence>
<dbReference type="GO" id="GO:0000801">
    <property type="term" value="C:central element"/>
    <property type="evidence" value="ECO:0007669"/>
    <property type="project" value="InterPro"/>
</dbReference>
<dbReference type="Ensembl" id="ENSSLDT00000010723.1">
    <property type="protein sequence ID" value="ENSSLDP00000010347.1"/>
    <property type="gene ID" value="ENSSLDG00000008245.1"/>
</dbReference>
<keyword evidence="2" id="KW-1185">Reference proteome</keyword>
<reference evidence="1" key="1">
    <citation type="submission" date="2025-08" db="UniProtKB">
        <authorList>
            <consortium name="Ensembl"/>
        </authorList>
    </citation>
    <scope>IDENTIFICATION</scope>
</reference>
<evidence type="ECO:0000313" key="2">
    <source>
        <dbReference type="Proteomes" id="UP000261360"/>
    </source>
</evidence>
<reference evidence="1" key="2">
    <citation type="submission" date="2025-09" db="UniProtKB">
        <authorList>
            <consortium name="Ensembl"/>
        </authorList>
    </citation>
    <scope>IDENTIFICATION</scope>
</reference>
<proteinExistence type="predicted"/>